<feature type="transmembrane region" description="Helical" evidence="8">
    <location>
        <begin position="121"/>
        <end position="140"/>
    </location>
</feature>
<dbReference type="KEGG" id="wsu:WS1123"/>
<dbReference type="STRING" id="273121.WS1123"/>
<proteinExistence type="inferred from homology"/>
<dbReference type="GO" id="GO:0005886">
    <property type="term" value="C:plasma membrane"/>
    <property type="evidence" value="ECO:0007669"/>
    <property type="project" value="UniProtKB-SubCell"/>
</dbReference>
<dbReference type="PANTHER" id="PTHR30472">
    <property type="entry name" value="FERRIC ENTEROBACTIN TRANSPORT SYSTEM PERMEASE PROTEIN"/>
    <property type="match status" value="1"/>
</dbReference>
<keyword evidence="5 8" id="KW-0812">Transmembrane</keyword>
<sequence length="337" mass="35224">MGKKTAIAGMGILLILVALGALWIGQYPFSIEEYIAALKSLVGLESGIEEGRVRAVGNILWDIRLPRILAAILVGASLAVAGAAFQGLFVNPLVSPGILGVLQGASFGAGLGMLFSKPTIIIQLSAFAFGFLAVLLALFISRVYGKNRSILMLVLGGMISSSFFGALLSLIKYVADPNNALPAIVYWLMGSLASVQLEGVGAVSIPMGISILMLVGLGKHLNLMSLGEEEALAMGVEVKRIRLVVIFLGTLLGSLSVMLSGVIGWVGLVIPHIARLLIGADHTYLIPFCALLGGVFLLVVDSVARVATSVEIPLGILTALVGIPVFLGVLHRSFKKA</sequence>
<feature type="transmembrane region" description="Helical" evidence="8">
    <location>
        <begin position="7"/>
        <end position="25"/>
    </location>
</feature>
<dbReference type="HOGENOM" id="CLU_013016_0_2_7"/>
<dbReference type="eggNOG" id="COG0609">
    <property type="taxonomic scope" value="Bacteria"/>
</dbReference>
<dbReference type="FunFam" id="1.10.3470.10:FF:000001">
    <property type="entry name" value="Vitamin B12 ABC transporter permease BtuC"/>
    <property type="match status" value="1"/>
</dbReference>
<dbReference type="Pfam" id="PF01032">
    <property type="entry name" value="FecCD"/>
    <property type="match status" value="1"/>
</dbReference>
<keyword evidence="3" id="KW-0813">Transport</keyword>
<feature type="transmembrane region" description="Helical" evidence="8">
    <location>
        <begin position="195"/>
        <end position="217"/>
    </location>
</feature>
<evidence type="ECO:0000313" key="9">
    <source>
        <dbReference type="EMBL" id="CAE10213.1"/>
    </source>
</evidence>
<feature type="transmembrane region" description="Helical" evidence="8">
    <location>
        <begin position="243"/>
        <end position="270"/>
    </location>
</feature>
<dbReference type="AlphaFoldDB" id="Q7M980"/>
<dbReference type="GO" id="GO:0033214">
    <property type="term" value="P:siderophore-iron import into cell"/>
    <property type="evidence" value="ECO:0007669"/>
    <property type="project" value="TreeGrafter"/>
</dbReference>
<evidence type="ECO:0000256" key="2">
    <source>
        <dbReference type="ARBA" id="ARBA00007935"/>
    </source>
</evidence>
<keyword evidence="10" id="KW-1185">Reference proteome</keyword>
<keyword evidence="7 8" id="KW-0472">Membrane</keyword>
<comment type="similarity">
    <text evidence="2">Belongs to the binding-protein-dependent transport system permease family. FecCD subfamily.</text>
</comment>
<dbReference type="EMBL" id="BX571660">
    <property type="protein sequence ID" value="CAE10213.1"/>
    <property type="molecule type" value="Genomic_DNA"/>
</dbReference>
<organism evidence="10">
    <name type="scientific">Wolinella succinogenes (strain ATCC 29543 / DSM 1740 / CCUG 13145 / JCM 31913 / LMG 7466 / NCTC 11488 / FDC 602W)</name>
    <name type="common">Vibrio succinogenes</name>
    <dbReference type="NCBI Taxonomy" id="273121"/>
    <lineage>
        <taxon>Bacteria</taxon>
        <taxon>Pseudomonadati</taxon>
        <taxon>Campylobacterota</taxon>
        <taxon>Epsilonproteobacteria</taxon>
        <taxon>Campylobacterales</taxon>
        <taxon>Helicobacteraceae</taxon>
        <taxon>Wolinella</taxon>
    </lineage>
</organism>
<dbReference type="Proteomes" id="UP000000422">
    <property type="component" value="Chromosome"/>
</dbReference>
<keyword evidence="4" id="KW-1003">Cell membrane</keyword>
<comment type="subcellular location">
    <subcellularLocation>
        <location evidence="1">Cell membrane</location>
        <topology evidence="1">Multi-pass membrane protein</topology>
    </subcellularLocation>
</comment>
<protein>
    <submittedName>
        <fullName evidence="9">ABC-TYPE IRON (III) TRANSPORT SYSTEM</fullName>
    </submittedName>
</protein>
<evidence type="ECO:0000256" key="4">
    <source>
        <dbReference type="ARBA" id="ARBA00022475"/>
    </source>
</evidence>
<feature type="transmembrane region" description="Helical" evidence="8">
    <location>
        <begin position="97"/>
        <end position="115"/>
    </location>
</feature>
<evidence type="ECO:0000256" key="7">
    <source>
        <dbReference type="ARBA" id="ARBA00023136"/>
    </source>
</evidence>
<reference evidence="9 10" key="1">
    <citation type="journal article" date="2003" name="Proc. Natl. Acad. Sci. U.S.A.">
        <title>Complete genome sequence and analysis of Wolinella succinogenes.</title>
        <authorList>
            <person name="Baar C."/>
            <person name="Eppinger M."/>
            <person name="Raddatz G."/>
            <person name="Simon JM."/>
            <person name="Lanz C."/>
            <person name="Klimmek O."/>
            <person name="Nandakumar R."/>
            <person name="Gross R."/>
            <person name="Rosinus A."/>
            <person name="Keller H."/>
            <person name="Jagtap P."/>
            <person name="Linke B."/>
            <person name="Meyer F."/>
            <person name="Lederer H."/>
            <person name="Schuster S.C."/>
        </authorList>
    </citation>
    <scope>NUCLEOTIDE SEQUENCE [LARGE SCALE GENOMIC DNA]</scope>
    <source>
        <strain evidence="10">ATCC 29543 / DSM 1740 / CCUG 13145 / JCM 31913 / LMG 7466 / NCTC 11488 / FDC 602W</strain>
    </source>
</reference>
<evidence type="ECO:0000256" key="8">
    <source>
        <dbReference type="SAM" id="Phobius"/>
    </source>
</evidence>
<evidence type="ECO:0000313" key="10">
    <source>
        <dbReference type="Proteomes" id="UP000000422"/>
    </source>
</evidence>
<dbReference type="Gene3D" id="1.10.3470.10">
    <property type="entry name" value="ABC transporter involved in vitamin B12 uptake, BtuC"/>
    <property type="match status" value="1"/>
</dbReference>
<feature type="transmembrane region" description="Helical" evidence="8">
    <location>
        <begin position="282"/>
        <end position="300"/>
    </location>
</feature>
<evidence type="ECO:0000256" key="6">
    <source>
        <dbReference type="ARBA" id="ARBA00022989"/>
    </source>
</evidence>
<dbReference type="InterPro" id="IPR000522">
    <property type="entry name" value="ABC_transptr_permease_BtuC"/>
</dbReference>
<evidence type="ECO:0000256" key="3">
    <source>
        <dbReference type="ARBA" id="ARBA00022448"/>
    </source>
</evidence>
<feature type="transmembrane region" description="Helical" evidence="8">
    <location>
        <begin position="312"/>
        <end position="331"/>
    </location>
</feature>
<dbReference type="CDD" id="cd06550">
    <property type="entry name" value="TM_ABC_iron-siderophores_like"/>
    <property type="match status" value="1"/>
</dbReference>
<accession>Q7M980</accession>
<feature type="transmembrane region" description="Helical" evidence="8">
    <location>
        <begin position="152"/>
        <end position="175"/>
    </location>
</feature>
<dbReference type="PANTHER" id="PTHR30472:SF70">
    <property type="entry name" value="MOLYBDATE IMPORT SYSTEM PERMEASE PROTEIN MOLB"/>
    <property type="match status" value="1"/>
</dbReference>
<dbReference type="GO" id="GO:0022857">
    <property type="term" value="F:transmembrane transporter activity"/>
    <property type="evidence" value="ECO:0007669"/>
    <property type="project" value="InterPro"/>
</dbReference>
<dbReference type="SUPFAM" id="SSF81345">
    <property type="entry name" value="ABC transporter involved in vitamin B12 uptake, BtuC"/>
    <property type="match status" value="1"/>
</dbReference>
<gene>
    <name evidence="9" type="ordered locus">WS1123</name>
</gene>
<dbReference type="InterPro" id="IPR037294">
    <property type="entry name" value="ABC_BtuC-like"/>
</dbReference>
<keyword evidence="6 8" id="KW-1133">Transmembrane helix</keyword>
<feature type="transmembrane region" description="Helical" evidence="8">
    <location>
        <begin position="68"/>
        <end position="90"/>
    </location>
</feature>
<dbReference type="RefSeq" id="WP_011139004.1">
    <property type="nucleotide sequence ID" value="NC_005090.1"/>
</dbReference>
<evidence type="ECO:0000256" key="5">
    <source>
        <dbReference type="ARBA" id="ARBA00022692"/>
    </source>
</evidence>
<evidence type="ECO:0000256" key="1">
    <source>
        <dbReference type="ARBA" id="ARBA00004651"/>
    </source>
</evidence>
<name>Q7M980_WOLSU</name>